<dbReference type="SUPFAM" id="SSF53335">
    <property type="entry name" value="S-adenosyl-L-methionine-dependent methyltransferases"/>
    <property type="match status" value="1"/>
</dbReference>
<dbReference type="AlphaFoldDB" id="A0A1H9Z380"/>
<dbReference type="Pfam" id="PF10017">
    <property type="entry name" value="Methyltransf_33"/>
    <property type="match status" value="1"/>
</dbReference>
<accession>A0A1H9Z380</accession>
<dbReference type="InterPro" id="IPR029063">
    <property type="entry name" value="SAM-dependent_MTases_sf"/>
</dbReference>
<protein>
    <submittedName>
        <fullName evidence="4">Dimethylhistidine N-methyltransferase</fullName>
    </submittedName>
</protein>
<dbReference type="InterPro" id="IPR051128">
    <property type="entry name" value="EgtD_Methyltrsf_superfamily"/>
</dbReference>
<evidence type="ECO:0000256" key="1">
    <source>
        <dbReference type="ARBA" id="ARBA00022603"/>
    </source>
</evidence>
<dbReference type="EMBL" id="FOHI01000001">
    <property type="protein sequence ID" value="SES75459.1"/>
    <property type="molecule type" value="Genomic_DNA"/>
</dbReference>
<evidence type="ECO:0000259" key="3">
    <source>
        <dbReference type="Pfam" id="PF10017"/>
    </source>
</evidence>
<dbReference type="InterPro" id="IPR017804">
    <property type="entry name" value="MeTrfase_EgtD-like"/>
</dbReference>
<name>A0A1H9Z380_9PROT</name>
<gene>
    <name evidence="4" type="ORF">SAMN05216412_101472</name>
</gene>
<reference evidence="4 5" key="1">
    <citation type="submission" date="2016-10" db="EMBL/GenBank/DDBJ databases">
        <authorList>
            <person name="de Groot N.N."/>
        </authorList>
    </citation>
    <scope>NUCLEOTIDE SEQUENCE [LARGE SCALE GENOMIC DNA]</scope>
    <source>
        <strain evidence="4 5">Nl7</strain>
    </source>
</reference>
<dbReference type="Gene3D" id="3.40.50.150">
    <property type="entry name" value="Vaccinia Virus protein VP39"/>
    <property type="match status" value="1"/>
</dbReference>
<dbReference type="PANTHER" id="PTHR43397:SF1">
    <property type="entry name" value="ERGOTHIONEINE BIOSYNTHESIS PROTEIN 1"/>
    <property type="match status" value="1"/>
</dbReference>
<dbReference type="PANTHER" id="PTHR43397">
    <property type="entry name" value="ERGOTHIONEINE BIOSYNTHESIS PROTEIN 1"/>
    <property type="match status" value="1"/>
</dbReference>
<dbReference type="PIRSF" id="PIRSF018005">
    <property type="entry name" value="UCP018005"/>
    <property type="match status" value="1"/>
</dbReference>
<dbReference type="NCBIfam" id="TIGR03438">
    <property type="entry name" value="egtD_ergothio"/>
    <property type="match status" value="1"/>
</dbReference>
<evidence type="ECO:0000256" key="2">
    <source>
        <dbReference type="ARBA" id="ARBA00022679"/>
    </source>
</evidence>
<dbReference type="RefSeq" id="WP_081355629.1">
    <property type="nucleotide sequence ID" value="NZ_FOHI01000001.1"/>
</dbReference>
<organism evidence="4 5">
    <name type="scientific">Nitrosospira multiformis</name>
    <dbReference type="NCBI Taxonomy" id="1231"/>
    <lineage>
        <taxon>Bacteria</taxon>
        <taxon>Pseudomonadati</taxon>
        <taxon>Pseudomonadota</taxon>
        <taxon>Betaproteobacteria</taxon>
        <taxon>Nitrosomonadales</taxon>
        <taxon>Nitrosomonadaceae</taxon>
        <taxon>Nitrosospira</taxon>
    </lineage>
</organism>
<keyword evidence="2 4" id="KW-0808">Transferase</keyword>
<proteinExistence type="predicted"/>
<dbReference type="InterPro" id="IPR019257">
    <property type="entry name" value="MeTrfase_dom"/>
</dbReference>
<evidence type="ECO:0000313" key="4">
    <source>
        <dbReference type="EMBL" id="SES75459.1"/>
    </source>
</evidence>
<dbReference type="GO" id="GO:0008168">
    <property type="term" value="F:methyltransferase activity"/>
    <property type="evidence" value="ECO:0007669"/>
    <property type="project" value="UniProtKB-KW"/>
</dbReference>
<dbReference type="GO" id="GO:0032259">
    <property type="term" value="P:methylation"/>
    <property type="evidence" value="ECO:0007669"/>
    <property type="project" value="UniProtKB-KW"/>
</dbReference>
<evidence type="ECO:0000313" key="5">
    <source>
        <dbReference type="Proteomes" id="UP000183339"/>
    </source>
</evidence>
<dbReference type="Proteomes" id="UP000183339">
    <property type="component" value="Unassembled WGS sequence"/>
</dbReference>
<feature type="domain" description="Histidine-specific methyltransferase SAM-dependent" evidence="3">
    <location>
        <begin position="21"/>
        <end position="321"/>
    </location>
</feature>
<dbReference type="InterPro" id="IPR035094">
    <property type="entry name" value="EgtD"/>
</dbReference>
<keyword evidence="1 4" id="KW-0489">Methyltransferase</keyword>
<sequence>MMIGSKHINRKPASVPLPSIAEDVLEGLSRTPKSLPPKLLYDAAGSALFEQITCLPEYYPTRTEAGILTVHAEEICNHLRRNVSVSELGAGTATKTRILLRSLVQRQFGVNYFPLDVSDAALQLAKDEVESELSRVKVHPQVGDFDNLTFLEHQTPPRLVLYIGSSIGNLENDAAITLLQNIARNLSTGDKLLLGADLVKDINVMHAAYNDDAGVTALFNKNLLVRINRELSGHFDPESFCHISFWNEAESRIELHLESAYRQEVRIDTLDMTFHFDRGERIHTENSYKYTVEHLENLLRSGGFQVEHTWTDPDSWFAVSLGVIT</sequence>